<dbReference type="KEGG" id="vgo:GJW-30_1_00563"/>
<dbReference type="EMBL" id="AP014946">
    <property type="protein sequence ID" value="BAT58049.1"/>
    <property type="molecule type" value="Genomic_DNA"/>
</dbReference>
<name>A0A0S3PPZ4_9BRAD</name>
<sequence length="38" mass="4438">MIHVGNRSTTEMWTIDHAELEKALERDGGHNQIVYQRT</sequence>
<reference evidence="1 2" key="1">
    <citation type="submission" date="2015-08" db="EMBL/GenBank/DDBJ databases">
        <title>Investigation of the bacterial diversity of lava forest soil.</title>
        <authorList>
            <person name="Lee J.S."/>
        </authorList>
    </citation>
    <scope>NUCLEOTIDE SEQUENCE [LARGE SCALE GENOMIC DNA]</scope>
    <source>
        <strain evidence="1 2">GJW-30</strain>
    </source>
</reference>
<proteinExistence type="predicted"/>
<protein>
    <submittedName>
        <fullName evidence="1">Uncharacterized protein</fullName>
    </submittedName>
</protein>
<evidence type="ECO:0000313" key="2">
    <source>
        <dbReference type="Proteomes" id="UP000236884"/>
    </source>
</evidence>
<evidence type="ECO:0000313" key="1">
    <source>
        <dbReference type="EMBL" id="BAT58049.1"/>
    </source>
</evidence>
<organism evidence="1 2">
    <name type="scientific">Variibacter gotjawalensis</name>
    <dbReference type="NCBI Taxonomy" id="1333996"/>
    <lineage>
        <taxon>Bacteria</taxon>
        <taxon>Pseudomonadati</taxon>
        <taxon>Pseudomonadota</taxon>
        <taxon>Alphaproteobacteria</taxon>
        <taxon>Hyphomicrobiales</taxon>
        <taxon>Nitrobacteraceae</taxon>
        <taxon>Variibacter</taxon>
    </lineage>
</organism>
<accession>A0A0S3PPZ4</accession>
<dbReference type="AlphaFoldDB" id="A0A0S3PPZ4"/>
<gene>
    <name evidence="1" type="ORF">GJW-30_1_00563</name>
</gene>
<dbReference type="Proteomes" id="UP000236884">
    <property type="component" value="Chromosome"/>
</dbReference>
<keyword evidence="2" id="KW-1185">Reference proteome</keyword>